<sequence>MRIFGEQSFHQVKIAKPTKRASTHLTDEIWYLGGSVEVKLVMLGPDGKDKKQAAERNFAQCPPIIILYPKKFSHQDDLNDQNWRYAPGIHPLTMATK</sequence>
<comment type="caution">
    <text evidence="1">The sequence shown here is derived from an EMBL/GenBank/DDBJ whole genome shotgun (WGS) entry which is preliminary data.</text>
</comment>
<dbReference type="Proteomes" id="UP000237631">
    <property type="component" value="Unassembled WGS sequence"/>
</dbReference>
<gene>
    <name evidence="1" type="ORF">CBER1_11590</name>
</gene>
<reference evidence="2" key="1">
    <citation type="journal article" date="2017" name="bioRxiv">
        <title>Conservation of a gene cluster reveals novel cercosporin biosynthetic mechanisms and extends production to the genus Colletotrichum.</title>
        <authorList>
            <person name="de Jonge R."/>
            <person name="Ebert M.K."/>
            <person name="Huitt-Roehl C.R."/>
            <person name="Pal P."/>
            <person name="Suttle J.C."/>
            <person name="Spanner R.E."/>
            <person name="Neubauer J.D."/>
            <person name="Jurick W.M.II."/>
            <person name="Stott K.A."/>
            <person name="Secor G.A."/>
            <person name="Thomma B.P.H.J."/>
            <person name="Van de Peer Y."/>
            <person name="Townsend C.A."/>
            <person name="Bolton M.D."/>
        </authorList>
    </citation>
    <scope>NUCLEOTIDE SEQUENCE [LARGE SCALE GENOMIC DNA]</scope>
    <source>
        <strain evidence="2">CBS538.71</strain>
    </source>
</reference>
<dbReference type="AlphaFoldDB" id="A0A2S6CM77"/>
<protein>
    <submittedName>
        <fullName evidence="1">Uncharacterized protein</fullName>
    </submittedName>
</protein>
<name>A0A2S6CM77_9PEZI</name>
<evidence type="ECO:0000313" key="2">
    <source>
        <dbReference type="Proteomes" id="UP000237631"/>
    </source>
</evidence>
<organism evidence="1 2">
    <name type="scientific">Cercospora berteroae</name>
    <dbReference type="NCBI Taxonomy" id="357750"/>
    <lineage>
        <taxon>Eukaryota</taxon>
        <taxon>Fungi</taxon>
        <taxon>Dikarya</taxon>
        <taxon>Ascomycota</taxon>
        <taxon>Pezizomycotina</taxon>
        <taxon>Dothideomycetes</taxon>
        <taxon>Dothideomycetidae</taxon>
        <taxon>Mycosphaerellales</taxon>
        <taxon>Mycosphaerellaceae</taxon>
        <taxon>Cercospora</taxon>
    </lineage>
</organism>
<proteinExistence type="predicted"/>
<accession>A0A2S6CM77</accession>
<dbReference type="EMBL" id="PNEN01000196">
    <property type="protein sequence ID" value="PPJ60838.1"/>
    <property type="molecule type" value="Genomic_DNA"/>
</dbReference>
<keyword evidence="2" id="KW-1185">Reference proteome</keyword>
<evidence type="ECO:0000313" key="1">
    <source>
        <dbReference type="EMBL" id="PPJ60838.1"/>
    </source>
</evidence>